<sequence length="239" mass="26634">DPFRPIIISGDAEGIVHTASEGLLESGRPVIMSASYVESPDELASMLTPEARIVITDTNRKSGQRWGTIRETKGYTERLNEEPIRLDLSDHRLNPLGTHPSTISFSEQKETQVTASSYGNPVTFTAGDRPFHAIDSFPETSWTVGAFNKVIGEELRLSFDEKITIDKIRFAQVNGIGQNRWMTKVRVHFDDDHIDVELDEVSRSEPGQVVEFDSLFSSSVRIEILETDVGGLDYYAGVT</sequence>
<reference evidence="1" key="1">
    <citation type="submission" date="2018-05" db="EMBL/GenBank/DDBJ databases">
        <authorList>
            <person name="Lanie J.A."/>
            <person name="Ng W.-L."/>
            <person name="Kazmierczak K.M."/>
            <person name="Andrzejewski T.M."/>
            <person name="Davidsen T.M."/>
            <person name="Wayne K.J."/>
            <person name="Tettelin H."/>
            <person name="Glass J.I."/>
            <person name="Rusch D."/>
            <person name="Podicherti R."/>
            <person name="Tsui H.-C.T."/>
            <person name="Winkler M.E."/>
        </authorList>
    </citation>
    <scope>NUCLEOTIDE SEQUENCE</scope>
</reference>
<feature type="non-terminal residue" evidence="1">
    <location>
        <position position="1"/>
    </location>
</feature>
<proteinExistence type="predicted"/>
<accession>A0A383CT88</accession>
<gene>
    <name evidence="1" type="ORF">METZ01_LOCUS487722</name>
</gene>
<dbReference type="Gene3D" id="2.60.120.260">
    <property type="entry name" value="Galactose-binding domain-like"/>
    <property type="match status" value="1"/>
</dbReference>
<dbReference type="EMBL" id="UINC01211107">
    <property type="protein sequence ID" value="SVE34868.1"/>
    <property type="molecule type" value="Genomic_DNA"/>
</dbReference>
<organism evidence="1">
    <name type="scientific">marine metagenome</name>
    <dbReference type="NCBI Taxonomy" id="408172"/>
    <lineage>
        <taxon>unclassified sequences</taxon>
        <taxon>metagenomes</taxon>
        <taxon>ecological metagenomes</taxon>
    </lineage>
</organism>
<protein>
    <recommendedName>
        <fullName evidence="2">F5/8 type C domain-containing protein</fullName>
    </recommendedName>
</protein>
<evidence type="ECO:0008006" key="2">
    <source>
        <dbReference type="Google" id="ProtNLM"/>
    </source>
</evidence>
<name>A0A383CT88_9ZZZZ</name>
<feature type="non-terminal residue" evidence="1">
    <location>
        <position position="239"/>
    </location>
</feature>
<evidence type="ECO:0000313" key="1">
    <source>
        <dbReference type="EMBL" id="SVE34868.1"/>
    </source>
</evidence>
<dbReference type="AlphaFoldDB" id="A0A383CT88"/>